<dbReference type="EMBL" id="VIGC01000009">
    <property type="protein sequence ID" value="TQE96145.1"/>
    <property type="molecule type" value="Genomic_DNA"/>
</dbReference>
<dbReference type="FunCoup" id="A0A540VHA5">
    <property type="interactions" value="107"/>
</dbReference>
<feature type="domain" description="HD" evidence="1">
    <location>
        <begin position="23"/>
        <end position="129"/>
    </location>
</feature>
<dbReference type="PANTHER" id="PTHR33594">
    <property type="entry name" value="SUPERFAMILY HYDROLASE, PUTATIVE (AFU_ORTHOLOGUE AFUA_1G03035)-RELATED"/>
    <property type="match status" value="1"/>
</dbReference>
<dbReference type="OrthoDB" id="9797344at2"/>
<dbReference type="InterPro" id="IPR006674">
    <property type="entry name" value="HD_domain"/>
</dbReference>
<name>A0A540VHA5_9CHLR</name>
<dbReference type="InterPro" id="IPR003607">
    <property type="entry name" value="HD/PDEase_dom"/>
</dbReference>
<evidence type="ECO:0000313" key="3">
    <source>
        <dbReference type="Proteomes" id="UP000317371"/>
    </source>
</evidence>
<accession>A0A540VHA5</accession>
<reference evidence="2 3" key="1">
    <citation type="submission" date="2019-06" db="EMBL/GenBank/DDBJ databases">
        <title>Genome sequence of Litorilinea aerophila BAA-2444.</title>
        <authorList>
            <person name="Maclea K.S."/>
            <person name="Maurais E.G."/>
            <person name="Iannazzi L.C."/>
        </authorList>
    </citation>
    <scope>NUCLEOTIDE SEQUENCE [LARGE SCALE GENOMIC DNA]</scope>
    <source>
        <strain evidence="2 3">ATCC BAA-2444</strain>
    </source>
</reference>
<dbReference type="Pfam" id="PF01966">
    <property type="entry name" value="HD"/>
    <property type="match status" value="1"/>
</dbReference>
<organism evidence="2 3">
    <name type="scientific">Litorilinea aerophila</name>
    <dbReference type="NCBI Taxonomy" id="1204385"/>
    <lineage>
        <taxon>Bacteria</taxon>
        <taxon>Bacillati</taxon>
        <taxon>Chloroflexota</taxon>
        <taxon>Caldilineae</taxon>
        <taxon>Caldilineales</taxon>
        <taxon>Caldilineaceae</taxon>
        <taxon>Litorilinea</taxon>
    </lineage>
</organism>
<dbReference type="PANTHER" id="PTHR33594:SF1">
    <property type="entry name" value="HD_PDEASE DOMAIN-CONTAINING PROTEIN"/>
    <property type="match status" value="1"/>
</dbReference>
<dbReference type="InParanoid" id="A0A540VHA5"/>
<dbReference type="AlphaFoldDB" id="A0A540VHA5"/>
<proteinExistence type="predicted"/>
<comment type="caution">
    <text evidence="2">The sequence shown here is derived from an EMBL/GenBank/DDBJ whole genome shotgun (WGS) entry which is preliminary data.</text>
</comment>
<evidence type="ECO:0000259" key="1">
    <source>
        <dbReference type="PROSITE" id="PS51831"/>
    </source>
</evidence>
<dbReference type="SMART" id="SM00471">
    <property type="entry name" value="HDc"/>
    <property type="match status" value="1"/>
</dbReference>
<dbReference type="SUPFAM" id="SSF109604">
    <property type="entry name" value="HD-domain/PDEase-like"/>
    <property type="match status" value="1"/>
</dbReference>
<dbReference type="Proteomes" id="UP000317371">
    <property type="component" value="Unassembled WGS sequence"/>
</dbReference>
<evidence type="ECO:0000313" key="2">
    <source>
        <dbReference type="EMBL" id="TQE96145.1"/>
    </source>
</evidence>
<dbReference type="PROSITE" id="PS51831">
    <property type="entry name" value="HD"/>
    <property type="match status" value="1"/>
</dbReference>
<dbReference type="CDD" id="cd00077">
    <property type="entry name" value="HDc"/>
    <property type="match status" value="1"/>
</dbReference>
<keyword evidence="3" id="KW-1185">Reference proteome</keyword>
<gene>
    <name evidence="2" type="ORF">FKZ61_08650</name>
</gene>
<sequence length="226" mass="24866">MSSVYLTEEEARALYVQGDAAHDFDHVLRVTRLAEQIARAEGADVTVVRLAALLHDVPVVDDGPADARLAHHLRAARFAGDFLAARGLGTGQVRQVVHAIEAHRFRDQTRQPETLEAQCLYDADKLDSIGAIGVGRAFAFAGAHGARLWTEPWTQAPDFPRRPQGADYTPVHEFVYKLRAVLDTLHTETARRMGARRHAFMVAFFDQLDAEMAETGWPVAADGNGS</sequence>
<dbReference type="RefSeq" id="WP_141609698.1">
    <property type="nucleotide sequence ID" value="NZ_VIGC02000009.1"/>
</dbReference>
<protein>
    <submittedName>
        <fullName evidence="2">HD domain-containing protein</fullName>
    </submittedName>
</protein>
<dbReference type="Gene3D" id="1.10.3210.50">
    <property type="match status" value="1"/>
</dbReference>